<keyword evidence="5" id="KW-1185">Reference proteome</keyword>
<accession>A0A1R0GSG4</accession>
<evidence type="ECO:0000256" key="1">
    <source>
        <dbReference type="SAM" id="MobiDB-lite"/>
    </source>
</evidence>
<feature type="chain" id="PRO_5012728987" description="DUF7137 domain-containing protein" evidence="2">
    <location>
        <begin position="19"/>
        <end position="252"/>
    </location>
</feature>
<dbReference type="AlphaFoldDB" id="A0A1R0GSG4"/>
<dbReference type="Pfam" id="PF23585">
    <property type="entry name" value="DUF7137"/>
    <property type="match status" value="1"/>
</dbReference>
<evidence type="ECO:0000259" key="3">
    <source>
        <dbReference type="Pfam" id="PF23585"/>
    </source>
</evidence>
<keyword evidence="2" id="KW-0732">Signal</keyword>
<feature type="domain" description="DUF7137" evidence="3">
    <location>
        <begin position="83"/>
        <end position="212"/>
    </location>
</feature>
<proteinExistence type="predicted"/>
<evidence type="ECO:0000313" key="5">
    <source>
        <dbReference type="Proteomes" id="UP000187455"/>
    </source>
</evidence>
<dbReference type="STRING" id="133383.A0A1R0GSG4"/>
<reference evidence="4 5" key="1">
    <citation type="journal article" date="2016" name="Mol. Biol. Evol.">
        <title>Genome-Wide Survey of Gut Fungi (Harpellales) Reveals the First Horizontally Transferred Ubiquitin Gene from a Mosquito Host.</title>
        <authorList>
            <person name="Wang Y."/>
            <person name="White M.M."/>
            <person name="Kvist S."/>
            <person name="Moncalvo J.M."/>
        </authorList>
    </citation>
    <scope>NUCLEOTIDE SEQUENCE [LARGE SCALE GENOMIC DNA]</scope>
    <source>
        <strain evidence="4 5">ALG-7-W6</strain>
    </source>
</reference>
<evidence type="ECO:0000313" key="4">
    <source>
        <dbReference type="EMBL" id="OLY79852.1"/>
    </source>
</evidence>
<organism evidence="4 5">
    <name type="scientific">Smittium mucronatum</name>
    <dbReference type="NCBI Taxonomy" id="133383"/>
    <lineage>
        <taxon>Eukaryota</taxon>
        <taxon>Fungi</taxon>
        <taxon>Fungi incertae sedis</taxon>
        <taxon>Zoopagomycota</taxon>
        <taxon>Kickxellomycotina</taxon>
        <taxon>Harpellomycetes</taxon>
        <taxon>Harpellales</taxon>
        <taxon>Legeriomycetaceae</taxon>
        <taxon>Smittium</taxon>
    </lineage>
</organism>
<dbReference type="EMBL" id="LSSL01004038">
    <property type="protein sequence ID" value="OLY79852.1"/>
    <property type="molecule type" value="Genomic_DNA"/>
</dbReference>
<protein>
    <recommendedName>
        <fullName evidence="3">DUF7137 domain-containing protein</fullName>
    </recommendedName>
</protein>
<feature type="region of interest" description="Disordered" evidence="1">
    <location>
        <begin position="21"/>
        <end position="83"/>
    </location>
</feature>
<evidence type="ECO:0000256" key="2">
    <source>
        <dbReference type="SAM" id="SignalP"/>
    </source>
</evidence>
<feature type="compositionally biased region" description="Acidic residues" evidence="1">
    <location>
        <begin position="64"/>
        <end position="77"/>
    </location>
</feature>
<dbReference type="InterPro" id="IPR055561">
    <property type="entry name" value="DUF7137"/>
</dbReference>
<dbReference type="OrthoDB" id="2435509at2759"/>
<name>A0A1R0GSG4_9FUNG</name>
<gene>
    <name evidence="4" type="ORF">AYI68_g6066</name>
</gene>
<sequence length="252" mass="27525">MTKSLLLLIFLFFVLVQSQTNSDTPQSSGSDNQSASASQQPSGTPAASNQDSKTDDSNNSDTDINTETDQDNTDQEDPAYTGQPGRIVMITPLISNPPPMFEVGSDVTLEWKYDQYTTKPPSKLMIIGRMPSISDYTDPSTGKPYTWVVANNISTTKYIWDTNVYSPKGISLRAGSGYQLTFYDGDLGVTNGTVVNQGRIINSYLSFSFYISNYNSTNDGIPVGYNPSSASLISPKYFSTILLLSFLTISLL</sequence>
<feature type="signal peptide" evidence="2">
    <location>
        <begin position="1"/>
        <end position="18"/>
    </location>
</feature>
<dbReference type="Proteomes" id="UP000187455">
    <property type="component" value="Unassembled WGS sequence"/>
</dbReference>
<comment type="caution">
    <text evidence="4">The sequence shown here is derived from an EMBL/GenBank/DDBJ whole genome shotgun (WGS) entry which is preliminary data.</text>
</comment>
<feature type="compositionally biased region" description="Low complexity" evidence="1">
    <location>
        <begin position="25"/>
        <end position="63"/>
    </location>
</feature>